<dbReference type="RefSeq" id="WP_156432020.1">
    <property type="nucleotide sequence ID" value="NZ_JBHSCR010000001.1"/>
</dbReference>
<name>A0ABV8U660_9PROT</name>
<keyword evidence="3" id="KW-1185">Reference proteome</keyword>
<proteinExistence type="predicted"/>
<evidence type="ECO:0000256" key="1">
    <source>
        <dbReference type="SAM" id="MobiDB-lite"/>
    </source>
</evidence>
<dbReference type="EMBL" id="JBHSCR010000001">
    <property type="protein sequence ID" value="MFC4346256.1"/>
    <property type="molecule type" value="Genomic_DNA"/>
</dbReference>
<gene>
    <name evidence="2" type="ORF">ACFO5Q_00165</name>
</gene>
<comment type="caution">
    <text evidence="2">The sequence shown here is derived from an EMBL/GenBank/DDBJ whole genome shotgun (WGS) entry which is preliminary data.</text>
</comment>
<feature type="region of interest" description="Disordered" evidence="1">
    <location>
        <begin position="54"/>
        <end position="82"/>
    </location>
</feature>
<evidence type="ECO:0000313" key="2">
    <source>
        <dbReference type="EMBL" id="MFC4346256.1"/>
    </source>
</evidence>
<accession>A0ABV8U660</accession>
<protein>
    <submittedName>
        <fullName evidence="2">Uncharacterized protein</fullName>
    </submittedName>
</protein>
<dbReference type="Proteomes" id="UP001595776">
    <property type="component" value="Unassembled WGS sequence"/>
</dbReference>
<sequence>MPTVNLELQMKFLTELNEALTEALDRYADEGADKLAELNYMKQEVARARLVIAERMDDESDDGKSGRRSRRMTGGFQEAAYS</sequence>
<evidence type="ECO:0000313" key="3">
    <source>
        <dbReference type="Proteomes" id="UP001595776"/>
    </source>
</evidence>
<reference evidence="3" key="1">
    <citation type="journal article" date="2019" name="Int. J. Syst. Evol. Microbiol.">
        <title>The Global Catalogue of Microorganisms (GCM) 10K type strain sequencing project: providing services to taxonomists for standard genome sequencing and annotation.</title>
        <authorList>
            <consortium name="The Broad Institute Genomics Platform"/>
            <consortium name="The Broad Institute Genome Sequencing Center for Infectious Disease"/>
            <person name="Wu L."/>
            <person name="Ma J."/>
        </authorList>
    </citation>
    <scope>NUCLEOTIDE SEQUENCE [LARGE SCALE GENOMIC DNA]</scope>
    <source>
        <strain evidence="3">CGMCC 1.15304</strain>
    </source>
</reference>
<organism evidence="2 3">
    <name type="scientific">Kordiimonas lipolytica</name>
    <dbReference type="NCBI Taxonomy" id="1662421"/>
    <lineage>
        <taxon>Bacteria</taxon>
        <taxon>Pseudomonadati</taxon>
        <taxon>Pseudomonadota</taxon>
        <taxon>Alphaproteobacteria</taxon>
        <taxon>Kordiimonadales</taxon>
        <taxon>Kordiimonadaceae</taxon>
        <taxon>Kordiimonas</taxon>
    </lineage>
</organism>